<reference evidence="6" key="1">
    <citation type="submission" date="2023-07" db="EMBL/GenBank/DDBJ databases">
        <authorList>
            <consortium name="CYATHOMIX"/>
        </authorList>
    </citation>
    <scope>NUCLEOTIDE SEQUENCE</scope>
    <source>
        <strain evidence="6">N/A</strain>
    </source>
</reference>
<name>A0AA36DK31_CYLNA</name>
<dbReference type="Proteomes" id="UP001176961">
    <property type="component" value="Unassembled WGS sequence"/>
</dbReference>
<keyword evidence="3 5" id="KW-1133">Transmembrane helix</keyword>
<gene>
    <name evidence="6" type="ORF">CYNAS_LOCUS193</name>
</gene>
<keyword evidence="4 5" id="KW-0472">Membrane</keyword>
<accession>A0AA36DK31</accession>
<dbReference type="EMBL" id="CATQJL010000001">
    <property type="protein sequence ID" value="CAJ0588210.1"/>
    <property type="molecule type" value="Genomic_DNA"/>
</dbReference>
<evidence type="ECO:0000256" key="1">
    <source>
        <dbReference type="ARBA" id="ARBA00004141"/>
    </source>
</evidence>
<comment type="caution">
    <text evidence="6">The sequence shown here is derived from an EMBL/GenBank/DDBJ whole genome shotgun (WGS) entry which is preliminary data.</text>
</comment>
<dbReference type="Pfam" id="PF10292">
    <property type="entry name" value="7TM_GPCR_Srab"/>
    <property type="match status" value="1"/>
</dbReference>
<evidence type="ECO:0000256" key="2">
    <source>
        <dbReference type="ARBA" id="ARBA00022692"/>
    </source>
</evidence>
<dbReference type="PANTHER" id="PTHR46561:SF11">
    <property type="entry name" value="SERPENTINE RECEPTOR CLASS ALPHA_BETA-14"/>
    <property type="match status" value="1"/>
</dbReference>
<feature type="transmembrane region" description="Helical" evidence="5">
    <location>
        <begin position="38"/>
        <end position="60"/>
    </location>
</feature>
<dbReference type="InterPro" id="IPR019408">
    <property type="entry name" value="7TM_GPCR_serpentine_rcpt_Srab"/>
</dbReference>
<evidence type="ECO:0000256" key="4">
    <source>
        <dbReference type="ARBA" id="ARBA00023136"/>
    </source>
</evidence>
<evidence type="ECO:0000256" key="5">
    <source>
        <dbReference type="SAM" id="Phobius"/>
    </source>
</evidence>
<comment type="subcellular location">
    <subcellularLocation>
        <location evidence="1">Membrane</location>
        <topology evidence="1">Multi-pass membrane protein</topology>
    </subcellularLocation>
</comment>
<dbReference type="GO" id="GO:0016020">
    <property type="term" value="C:membrane"/>
    <property type="evidence" value="ECO:0007669"/>
    <property type="project" value="UniProtKB-SubCell"/>
</dbReference>
<dbReference type="PANTHER" id="PTHR46561">
    <property type="entry name" value="SERPENTINE RECEPTOR, CLASS AB (CLASS A-LIKE)-RELATED"/>
    <property type="match status" value="1"/>
</dbReference>
<organism evidence="6 7">
    <name type="scientific">Cylicocyclus nassatus</name>
    <name type="common">Nematode worm</name>
    <dbReference type="NCBI Taxonomy" id="53992"/>
    <lineage>
        <taxon>Eukaryota</taxon>
        <taxon>Metazoa</taxon>
        <taxon>Ecdysozoa</taxon>
        <taxon>Nematoda</taxon>
        <taxon>Chromadorea</taxon>
        <taxon>Rhabditida</taxon>
        <taxon>Rhabditina</taxon>
        <taxon>Rhabditomorpha</taxon>
        <taxon>Strongyloidea</taxon>
        <taxon>Strongylidae</taxon>
        <taxon>Cylicocyclus</taxon>
    </lineage>
</organism>
<dbReference type="InterPro" id="IPR053286">
    <property type="entry name" value="Nematode_rcpt-like_srab"/>
</dbReference>
<keyword evidence="2 5" id="KW-0812">Transmembrane</keyword>
<protein>
    <submittedName>
        <fullName evidence="6">Uncharacterized protein</fullName>
    </submittedName>
</protein>
<dbReference type="AlphaFoldDB" id="A0AA36DK31"/>
<evidence type="ECO:0000313" key="7">
    <source>
        <dbReference type="Proteomes" id="UP001176961"/>
    </source>
</evidence>
<evidence type="ECO:0000313" key="6">
    <source>
        <dbReference type="EMBL" id="CAJ0588210.1"/>
    </source>
</evidence>
<keyword evidence="7" id="KW-1185">Reference proteome</keyword>
<evidence type="ECO:0000256" key="3">
    <source>
        <dbReference type="ARBA" id="ARBA00022989"/>
    </source>
</evidence>
<sequence>METFQIQTYYSSTTSRNDTLSGRYQLEENLWTIRALRAYVYLNATITAAYMIALMIILFTNELYSRSTYYSLIEGFNAIYVYALALPLVLWYHRKDVKRQIRIAIRRDISTSANQVFKDLQSHWDSYTTEPKTKTSVAAVQYIDHR</sequence>
<feature type="transmembrane region" description="Helical" evidence="5">
    <location>
        <begin position="72"/>
        <end position="92"/>
    </location>
</feature>
<proteinExistence type="predicted"/>